<keyword evidence="4" id="KW-0067">ATP-binding</keyword>
<evidence type="ECO:0000256" key="7">
    <source>
        <dbReference type="ARBA" id="ARBA00029936"/>
    </source>
</evidence>
<feature type="domain" description="Aminoacyl-tRNA synthetase class Ia" evidence="8">
    <location>
        <begin position="1"/>
        <end position="105"/>
    </location>
</feature>
<organism evidence="10 11">
    <name type="scientific">Calidris pygmaea</name>
    <name type="common">Spoon-billed sandpiper</name>
    <dbReference type="NCBI Taxonomy" id="425635"/>
    <lineage>
        <taxon>Eukaryota</taxon>
        <taxon>Metazoa</taxon>
        <taxon>Chordata</taxon>
        <taxon>Craniata</taxon>
        <taxon>Vertebrata</taxon>
        <taxon>Euteleostomi</taxon>
        <taxon>Archelosauria</taxon>
        <taxon>Archosauria</taxon>
        <taxon>Dinosauria</taxon>
        <taxon>Saurischia</taxon>
        <taxon>Theropoda</taxon>
        <taxon>Coelurosauria</taxon>
        <taxon>Aves</taxon>
        <taxon>Neognathae</taxon>
        <taxon>Neoaves</taxon>
        <taxon>Charadriiformes</taxon>
        <taxon>Scolopacidae</taxon>
        <taxon>Calidris</taxon>
    </lineage>
</organism>
<dbReference type="FunFam" id="3.40.50.620:FF:000457">
    <property type="entry name" value="Predicted protein"/>
    <property type="match status" value="1"/>
</dbReference>
<dbReference type="InterPro" id="IPR033705">
    <property type="entry name" value="Anticodon_Ia_Val"/>
</dbReference>
<name>A0A8C3J7E4_9CHAR</name>
<dbReference type="Pfam" id="PF08264">
    <property type="entry name" value="Anticodon_1"/>
    <property type="match status" value="1"/>
</dbReference>
<evidence type="ECO:0000256" key="5">
    <source>
        <dbReference type="ARBA" id="ARBA00022917"/>
    </source>
</evidence>
<dbReference type="Gene3D" id="3.40.50.620">
    <property type="entry name" value="HUPs"/>
    <property type="match status" value="1"/>
</dbReference>
<evidence type="ECO:0000259" key="9">
    <source>
        <dbReference type="Pfam" id="PF08264"/>
    </source>
</evidence>
<dbReference type="InterPro" id="IPR014729">
    <property type="entry name" value="Rossmann-like_a/b/a_fold"/>
</dbReference>
<dbReference type="SUPFAM" id="SSF52374">
    <property type="entry name" value="Nucleotidylyl transferase"/>
    <property type="match status" value="1"/>
</dbReference>
<dbReference type="GO" id="GO:0006438">
    <property type="term" value="P:valyl-tRNA aminoacylation"/>
    <property type="evidence" value="ECO:0007669"/>
    <property type="project" value="InterPro"/>
</dbReference>
<dbReference type="PANTHER" id="PTHR11946:SF71">
    <property type="entry name" value="VALINE--TRNA LIGASE, MITOCHONDRIAL"/>
    <property type="match status" value="1"/>
</dbReference>
<evidence type="ECO:0000256" key="6">
    <source>
        <dbReference type="ARBA" id="ARBA00023146"/>
    </source>
</evidence>
<dbReference type="EC" id="6.1.1.9" evidence="1"/>
<dbReference type="PANTHER" id="PTHR11946">
    <property type="entry name" value="VALYL-TRNA SYNTHETASES"/>
    <property type="match status" value="1"/>
</dbReference>
<keyword evidence="6" id="KW-0030">Aminoacyl-tRNA synthetase</keyword>
<dbReference type="GO" id="GO:0004832">
    <property type="term" value="F:valine-tRNA ligase activity"/>
    <property type="evidence" value="ECO:0007669"/>
    <property type="project" value="UniProtKB-EC"/>
</dbReference>
<dbReference type="Proteomes" id="UP000694419">
    <property type="component" value="Unplaced"/>
</dbReference>
<evidence type="ECO:0000256" key="3">
    <source>
        <dbReference type="ARBA" id="ARBA00022741"/>
    </source>
</evidence>
<dbReference type="InterPro" id="IPR013155">
    <property type="entry name" value="M/V/L/I-tRNA-synth_anticd-bd"/>
</dbReference>
<reference evidence="10" key="2">
    <citation type="submission" date="2025-09" db="UniProtKB">
        <authorList>
            <consortium name="Ensembl"/>
        </authorList>
    </citation>
    <scope>IDENTIFICATION</scope>
</reference>
<reference evidence="10" key="1">
    <citation type="submission" date="2025-08" db="UniProtKB">
        <authorList>
            <consortium name="Ensembl"/>
        </authorList>
    </citation>
    <scope>IDENTIFICATION</scope>
</reference>
<evidence type="ECO:0000256" key="4">
    <source>
        <dbReference type="ARBA" id="ARBA00022840"/>
    </source>
</evidence>
<dbReference type="Ensembl" id="ENSCPGT00000003575.1">
    <property type="protein sequence ID" value="ENSCPGP00000003253.1"/>
    <property type="gene ID" value="ENSCPGG00000002389.1"/>
</dbReference>
<dbReference type="AlphaFoldDB" id="A0A8C3J7E4"/>
<evidence type="ECO:0000256" key="1">
    <source>
        <dbReference type="ARBA" id="ARBA00013169"/>
    </source>
</evidence>
<dbReference type="GO" id="GO:0005524">
    <property type="term" value="F:ATP binding"/>
    <property type="evidence" value="ECO:0007669"/>
    <property type="project" value="UniProtKB-KW"/>
</dbReference>
<dbReference type="Pfam" id="PF00133">
    <property type="entry name" value="tRNA-synt_1"/>
    <property type="match status" value="1"/>
</dbReference>
<dbReference type="Gene3D" id="1.10.730.10">
    <property type="entry name" value="Isoleucyl-tRNA Synthetase, Domain 1"/>
    <property type="match status" value="1"/>
</dbReference>
<proteinExistence type="predicted"/>
<protein>
    <recommendedName>
        <fullName evidence="1">valine--tRNA ligase</fullName>
        <ecNumber evidence="1">6.1.1.9</ecNumber>
    </recommendedName>
    <alternativeName>
        <fullName evidence="7">Valyl-tRNA synthetase</fullName>
    </alternativeName>
</protein>
<evidence type="ECO:0000313" key="10">
    <source>
        <dbReference type="Ensembl" id="ENSCPGP00000003253.1"/>
    </source>
</evidence>
<keyword evidence="2" id="KW-0436">Ligase</keyword>
<dbReference type="InterPro" id="IPR002303">
    <property type="entry name" value="Valyl-tRNA_ligase"/>
</dbReference>
<dbReference type="InterPro" id="IPR009080">
    <property type="entry name" value="tRNAsynth_Ia_anticodon-bd"/>
</dbReference>
<feature type="domain" description="Methionyl/Valyl/Leucyl/Isoleucyl-tRNA synthetase anticodon-binding" evidence="9">
    <location>
        <begin position="151"/>
        <end position="288"/>
    </location>
</feature>
<keyword evidence="11" id="KW-1185">Reference proteome</keyword>
<dbReference type="CDD" id="cd07962">
    <property type="entry name" value="Anticodon_Ia_Val"/>
    <property type="match status" value="1"/>
</dbReference>
<evidence type="ECO:0000313" key="11">
    <source>
        <dbReference type="Proteomes" id="UP000694419"/>
    </source>
</evidence>
<dbReference type="SUPFAM" id="SSF47323">
    <property type="entry name" value="Anticodon-binding domain of a subclass of class I aminoacyl-tRNA synthetases"/>
    <property type="match status" value="1"/>
</dbReference>
<accession>A0A8C3J7E4</accession>
<keyword evidence="5" id="KW-0648">Protein biosynthesis</keyword>
<sequence length="366" mass="40095">MVMLGQQLTGTLPFSQVLLHSLVRDSQGRKMSKSLGNVIDPRDVIAGATPQELQERLHHKILDSQELKVATEGQRRQFPHGIPECGTDALRMALCSHNVHGDDIRLEVGTVLSYRHFCNKVWNALKFVLAALGPGFVPQPPEETVPRSPMDRWVLSRLVQAVGEYERRMEAMEVHGAMAAVHHFWLRSFCDVYLETTKGALRDPPPDVALTLRTLLSCADLGLRLLAPFAPFLAEELWQRLPRAAPSPPAIALAPFPDAARLAHWRCPQVEAEVVAMLEAARAARGLKDTFRLGGARPPGELGGDKMAGGVVEGTAVGPRVERGELHVPAGTGVAKMADIAVGDYMSQHASGYTWWLWGTTSPRMP</sequence>
<keyword evidence="3" id="KW-0547">Nucleotide-binding</keyword>
<dbReference type="InterPro" id="IPR002300">
    <property type="entry name" value="aa-tRNA-synth_Ia"/>
</dbReference>
<evidence type="ECO:0000256" key="2">
    <source>
        <dbReference type="ARBA" id="ARBA00022598"/>
    </source>
</evidence>
<dbReference type="GO" id="GO:0005829">
    <property type="term" value="C:cytosol"/>
    <property type="evidence" value="ECO:0007669"/>
    <property type="project" value="TreeGrafter"/>
</dbReference>
<evidence type="ECO:0000259" key="8">
    <source>
        <dbReference type="Pfam" id="PF00133"/>
    </source>
</evidence>